<evidence type="ECO:0000313" key="1">
    <source>
        <dbReference type="EMBL" id="ETV63965.1"/>
    </source>
</evidence>
<dbReference type="EMBL" id="KI913465">
    <property type="protein sequence ID" value="ETV63965.1"/>
    <property type="molecule type" value="Genomic_DNA"/>
</dbReference>
<protein>
    <submittedName>
        <fullName evidence="1">Uncharacterized protein</fullName>
    </submittedName>
</protein>
<name>W4F902_APHAT</name>
<dbReference type="RefSeq" id="XP_009846554.1">
    <property type="nucleotide sequence ID" value="XM_009848252.1"/>
</dbReference>
<feature type="non-terminal residue" evidence="1">
    <location>
        <position position="1"/>
    </location>
</feature>
<accession>W4F902</accession>
<organism evidence="1">
    <name type="scientific">Aphanomyces astaci</name>
    <name type="common">Crayfish plague agent</name>
    <dbReference type="NCBI Taxonomy" id="112090"/>
    <lineage>
        <taxon>Eukaryota</taxon>
        <taxon>Sar</taxon>
        <taxon>Stramenopiles</taxon>
        <taxon>Oomycota</taxon>
        <taxon>Saprolegniomycetes</taxon>
        <taxon>Saprolegniales</taxon>
        <taxon>Verrucalvaceae</taxon>
        <taxon>Aphanomyces</taxon>
    </lineage>
</organism>
<proteinExistence type="predicted"/>
<dbReference type="AlphaFoldDB" id="W4F902"/>
<sequence>FLFLRHSRAQWPSMPQLLHLPWRLGFRGLTMVVFSARSSWLPRRGGRQLDAQCGAVATASGRADGRWRLLYRSRCCTLSTSARRPRTVQGTQ</sequence>
<reference evidence="1" key="1">
    <citation type="submission" date="2013-12" db="EMBL/GenBank/DDBJ databases">
        <title>The Genome Sequence of Aphanomyces astaci APO3.</title>
        <authorList>
            <consortium name="The Broad Institute Genomics Platform"/>
            <person name="Russ C."/>
            <person name="Tyler B."/>
            <person name="van West P."/>
            <person name="Dieguez-Uribeondo J."/>
            <person name="Young S.K."/>
            <person name="Zeng Q."/>
            <person name="Gargeya S."/>
            <person name="Fitzgerald M."/>
            <person name="Abouelleil A."/>
            <person name="Alvarado L."/>
            <person name="Chapman S.B."/>
            <person name="Gainer-Dewar J."/>
            <person name="Goldberg J."/>
            <person name="Griggs A."/>
            <person name="Gujja S."/>
            <person name="Hansen M."/>
            <person name="Howarth C."/>
            <person name="Imamovic A."/>
            <person name="Ireland A."/>
            <person name="Larimer J."/>
            <person name="McCowan C."/>
            <person name="Murphy C."/>
            <person name="Pearson M."/>
            <person name="Poon T.W."/>
            <person name="Priest M."/>
            <person name="Roberts A."/>
            <person name="Saif S."/>
            <person name="Shea T."/>
            <person name="Sykes S."/>
            <person name="Wortman J."/>
            <person name="Nusbaum C."/>
            <person name="Birren B."/>
        </authorList>
    </citation>
    <scope>NUCLEOTIDE SEQUENCE [LARGE SCALE GENOMIC DNA]</scope>
    <source>
        <strain evidence="1">APO3</strain>
    </source>
</reference>
<gene>
    <name evidence="1" type="ORF">H257_19103</name>
</gene>
<dbReference type="VEuPathDB" id="FungiDB:H257_19103"/>
<feature type="non-terminal residue" evidence="1">
    <location>
        <position position="92"/>
    </location>
</feature>
<dbReference type="GeneID" id="20821099"/>